<evidence type="ECO:0000259" key="3">
    <source>
        <dbReference type="Pfam" id="PF13439"/>
    </source>
</evidence>
<dbReference type="CDD" id="cd03809">
    <property type="entry name" value="GT4_MtfB-like"/>
    <property type="match status" value="1"/>
</dbReference>
<name>A0A1G2AY60_9BACT</name>
<dbReference type="GO" id="GO:0009103">
    <property type="term" value="P:lipopolysaccharide biosynthetic process"/>
    <property type="evidence" value="ECO:0007669"/>
    <property type="project" value="TreeGrafter"/>
</dbReference>
<dbReference type="Pfam" id="PF00534">
    <property type="entry name" value="Glycos_transf_1"/>
    <property type="match status" value="1"/>
</dbReference>
<dbReference type="Proteomes" id="UP000176952">
    <property type="component" value="Unassembled WGS sequence"/>
</dbReference>
<dbReference type="PANTHER" id="PTHR46401">
    <property type="entry name" value="GLYCOSYLTRANSFERASE WBBK-RELATED"/>
    <property type="match status" value="1"/>
</dbReference>
<gene>
    <name evidence="4" type="ORF">A3F54_04715</name>
</gene>
<feature type="domain" description="Glycosyl transferase family 1" evidence="2">
    <location>
        <begin position="196"/>
        <end position="352"/>
    </location>
</feature>
<accession>A0A1G2AY60</accession>
<dbReference type="SUPFAM" id="SSF53756">
    <property type="entry name" value="UDP-Glycosyltransferase/glycogen phosphorylase"/>
    <property type="match status" value="1"/>
</dbReference>
<protein>
    <recommendedName>
        <fullName evidence="6">Glycosyl transferase family 1</fullName>
    </recommendedName>
</protein>
<dbReference type="GO" id="GO:0016757">
    <property type="term" value="F:glycosyltransferase activity"/>
    <property type="evidence" value="ECO:0007669"/>
    <property type="project" value="InterPro"/>
</dbReference>
<dbReference type="FunFam" id="3.40.50.2000:FF:000119">
    <property type="entry name" value="Glycosyl transferase group 1"/>
    <property type="match status" value="1"/>
</dbReference>
<dbReference type="AlphaFoldDB" id="A0A1G2AY60"/>
<feature type="domain" description="Glycosyltransferase subfamily 4-like N-terminal" evidence="3">
    <location>
        <begin position="60"/>
        <end position="178"/>
    </location>
</feature>
<evidence type="ECO:0000313" key="4">
    <source>
        <dbReference type="EMBL" id="OGY81844.1"/>
    </source>
</evidence>
<evidence type="ECO:0008006" key="6">
    <source>
        <dbReference type="Google" id="ProtNLM"/>
    </source>
</evidence>
<evidence type="ECO:0000313" key="5">
    <source>
        <dbReference type="Proteomes" id="UP000176952"/>
    </source>
</evidence>
<evidence type="ECO:0000259" key="2">
    <source>
        <dbReference type="Pfam" id="PF00534"/>
    </source>
</evidence>
<dbReference type="InterPro" id="IPR028098">
    <property type="entry name" value="Glyco_trans_4-like_N"/>
</dbReference>
<evidence type="ECO:0000256" key="1">
    <source>
        <dbReference type="ARBA" id="ARBA00022679"/>
    </source>
</evidence>
<dbReference type="InterPro" id="IPR001296">
    <property type="entry name" value="Glyco_trans_1"/>
</dbReference>
<organism evidence="4 5">
    <name type="scientific">Candidatus Kerfeldbacteria bacterium RIFCSPHIGHO2_12_FULL_48_17</name>
    <dbReference type="NCBI Taxonomy" id="1798542"/>
    <lineage>
        <taxon>Bacteria</taxon>
        <taxon>Candidatus Kerfeldiibacteriota</taxon>
    </lineage>
</organism>
<proteinExistence type="predicted"/>
<dbReference type="Gene3D" id="3.40.50.2000">
    <property type="entry name" value="Glycogen Phosphorylase B"/>
    <property type="match status" value="2"/>
</dbReference>
<sequence length="375" mass="43716">MKIAIDARFYGGEKAKGLGRYTQKLIFHLQEIDRENDYFILLQHEDYEKITFTNKKFQKVLADFHWYTLKEQIRMPRLLKKLQPDITHFPHYNVPFFFRKKFIVTIHDLILHHFPTKRATTLPAALYFFKQLGYKAVIRHAVQAAKKVITVSQFSKKDILETFHIPAGKVAVTYEGVDRPPERRTDPAILKKYHIQKPYILYVGNAYPHKNLEILLDVVSEMKRTGEMDWSLVLVGKEEFFYKRLKEEARSKNVLDKVLFTGFVPDEHLSTLYQHATAYIFPSLYEGFGLPPLESMAHGTPVLAANSSSLPEILQDKVLYFDPGDKNGIIKVLKALLSSAELRQKMSAEGKKYTKVFDWRKMAQETYKIYENCGR</sequence>
<dbReference type="PANTHER" id="PTHR46401:SF2">
    <property type="entry name" value="GLYCOSYLTRANSFERASE WBBK-RELATED"/>
    <property type="match status" value="1"/>
</dbReference>
<dbReference type="Pfam" id="PF13439">
    <property type="entry name" value="Glyco_transf_4"/>
    <property type="match status" value="1"/>
</dbReference>
<dbReference type="STRING" id="1798542.A3F54_04715"/>
<comment type="caution">
    <text evidence="4">The sequence shown here is derived from an EMBL/GenBank/DDBJ whole genome shotgun (WGS) entry which is preliminary data.</text>
</comment>
<reference evidence="4 5" key="1">
    <citation type="journal article" date="2016" name="Nat. Commun.">
        <title>Thousands of microbial genomes shed light on interconnected biogeochemical processes in an aquifer system.</title>
        <authorList>
            <person name="Anantharaman K."/>
            <person name="Brown C.T."/>
            <person name="Hug L.A."/>
            <person name="Sharon I."/>
            <person name="Castelle C.J."/>
            <person name="Probst A.J."/>
            <person name="Thomas B.C."/>
            <person name="Singh A."/>
            <person name="Wilkins M.J."/>
            <person name="Karaoz U."/>
            <person name="Brodie E.L."/>
            <person name="Williams K.H."/>
            <person name="Hubbard S.S."/>
            <person name="Banfield J.F."/>
        </authorList>
    </citation>
    <scope>NUCLEOTIDE SEQUENCE [LARGE SCALE GENOMIC DNA]</scope>
</reference>
<dbReference type="EMBL" id="MHKD01000041">
    <property type="protein sequence ID" value="OGY81844.1"/>
    <property type="molecule type" value="Genomic_DNA"/>
</dbReference>
<keyword evidence="1" id="KW-0808">Transferase</keyword>